<dbReference type="Proteomes" id="UP000469385">
    <property type="component" value="Unassembled WGS sequence"/>
</dbReference>
<sequence length="159" mass="16236">MSGATNTFFHPSLAEIVMNQRTASTLAYLGSVAAAVLAASLSSGNALAQAQLAGPFEGGQSANTFATAPFTSKADRATVSAEGRDAARHLDSRSGYQSSYGQAMYAPFISTRSRTQVREEAVAASHDTQVFEGGQAGTIVTRVARPAATMAGSATAAAQ</sequence>
<dbReference type="AlphaFoldDB" id="A0A6N8IYF6"/>
<dbReference type="EMBL" id="WSEL01000009">
    <property type="protein sequence ID" value="MVQ32049.1"/>
    <property type="molecule type" value="Genomic_DNA"/>
</dbReference>
<name>A0A6N8IYF6_9BURK</name>
<evidence type="ECO:0000313" key="1">
    <source>
        <dbReference type="EMBL" id="MVQ32049.1"/>
    </source>
</evidence>
<evidence type="ECO:0000313" key="2">
    <source>
        <dbReference type="Proteomes" id="UP000469385"/>
    </source>
</evidence>
<accession>A0A6N8IYF6</accession>
<proteinExistence type="predicted"/>
<protein>
    <recommendedName>
        <fullName evidence="3">DUF4148 domain-containing protein</fullName>
    </recommendedName>
</protein>
<organism evidence="1 2">
    <name type="scientific">Ramlibacter pinisoli</name>
    <dbReference type="NCBI Taxonomy" id="2682844"/>
    <lineage>
        <taxon>Bacteria</taxon>
        <taxon>Pseudomonadati</taxon>
        <taxon>Pseudomonadota</taxon>
        <taxon>Betaproteobacteria</taxon>
        <taxon>Burkholderiales</taxon>
        <taxon>Comamonadaceae</taxon>
        <taxon>Ramlibacter</taxon>
    </lineage>
</organism>
<evidence type="ECO:0008006" key="3">
    <source>
        <dbReference type="Google" id="ProtNLM"/>
    </source>
</evidence>
<dbReference type="RefSeq" id="WP_157400042.1">
    <property type="nucleotide sequence ID" value="NZ_WSEL01000009.1"/>
</dbReference>
<gene>
    <name evidence="1" type="ORF">GON04_21495</name>
</gene>
<reference evidence="1 2" key="1">
    <citation type="submission" date="2019-12" db="EMBL/GenBank/DDBJ databases">
        <authorList>
            <person name="Huq M.A."/>
        </authorList>
    </citation>
    <scope>NUCLEOTIDE SEQUENCE [LARGE SCALE GENOMIC DNA]</scope>
    <source>
        <strain evidence="1 2">MAH-25</strain>
    </source>
</reference>
<comment type="caution">
    <text evidence="1">The sequence shown here is derived from an EMBL/GenBank/DDBJ whole genome shotgun (WGS) entry which is preliminary data.</text>
</comment>
<keyword evidence="2" id="KW-1185">Reference proteome</keyword>